<evidence type="ECO:0000313" key="6">
    <source>
        <dbReference type="Proteomes" id="UP001162135"/>
    </source>
</evidence>
<gene>
    <name evidence="5" type="ORF">CUR86_10900</name>
</gene>
<sequence length="439" mass="49653">MGHLVLVYCLNGVSTAAGQDQSVACRAAVALALTTAKPKSQVPTITRGDSAPREKFMKPTFKLCAVAKDEGPYLAEWVFHHLHFGFDAIHVYINRTSDASAAVLERIRGTYPQVSYEFIDWVDLCDPGVGAKLQTIAYAKELDRSRQEGVGWLLFLDVDEFWVPNDFATPVDRFVAAITGDGQPQPICHLWHCELGQRAPFTPLQRGAGYELSSHLKTLFPLDGIDIRHVRVHHPIFGAQVTPLDADGAPMIFDEQQSELAAQSVMKPKSAYIIHRMYRSEAEYLSLSLRGRPSQRSLLKMNRPGYRSHRNVTVHRRFFWPEEEFRAYDRDRERFLSELDIETLIAADKLAILERAERATVLIKEKLDTPERDKAVAFLRGTRHEVVVVPHEDKAASEPSPASVTRRDHSVPGREAPRTRSWLSILAGWFGLSRRHRMP</sequence>
<name>A0ABT6I6M7_9GAMM</name>
<evidence type="ECO:0000256" key="1">
    <source>
        <dbReference type="ARBA" id="ARBA00004167"/>
    </source>
</evidence>
<accession>A0ABT6I6M7</accession>
<evidence type="ECO:0000256" key="3">
    <source>
        <dbReference type="ARBA" id="ARBA00022989"/>
    </source>
</evidence>
<keyword evidence="2" id="KW-0812">Transmembrane</keyword>
<dbReference type="PROSITE" id="PS00018">
    <property type="entry name" value="EF_HAND_1"/>
    <property type="match status" value="1"/>
</dbReference>
<evidence type="ECO:0000313" key="5">
    <source>
        <dbReference type="EMBL" id="MDH4572910.1"/>
    </source>
</evidence>
<dbReference type="PANTHER" id="PTHR21461:SF69">
    <property type="entry name" value="GLYCOSYLTRANSFERASE FAMILY 92 PROTEIN"/>
    <property type="match status" value="1"/>
</dbReference>
<keyword evidence="3" id="KW-1133">Transmembrane helix</keyword>
<protein>
    <recommendedName>
        <fullName evidence="7">Glycosyltransferase family 2 protein</fullName>
    </recommendedName>
</protein>
<comment type="caution">
    <text evidence="5">The sequence shown here is derived from an EMBL/GenBank/DDBJ whole genome shotgun (WGS) entry which is preliminary data.</text>
</comment>
<proteinExistence type="predicted"/>
<feature type="compositionally biased region" description="Basic and acidic residues" evidence="4">
    <location>
        <begin position="405"/>
        <end position="415"/>
    </location>
</feature>
<evidence type="ECO:0000256" key="2">
    <source>
        <dbReference type="ARBA" id="ARBA00022692"/>
    </source>
</evidence>
<dbReference type="Proteomes" id="UP001162135">
    <property type="component" value="Unassembled WGS sequence"/>
</dbReference>
<organism evidence="5 6">
    <name type="scientific">Salinicola acroporae</name>
    <dbReference type="NCBI Taxonomy" id="1541440"/>
    <lineage>
        <taxon>Bacteria</taxon>
        <taxon>Pseudomonadati</taxon>
        <taxon>Pseudomonadota</taxon>
        <taxon>Gammaproteobacteria</taxon>
        <taxon>Oceanospirillales</taxon>
        <taxon>Halomonadaceae</taxon>
        <taxon>Salinicola</taxon>
    </lineage>
</organism>
<keyword evidence="6" id="KW-1185">Reference proteome</keyword>
<dbReference type="Pfam" id="PF13704">
    <property type="entry name" value="Glyco_tranf_2_4"/>
    <property type="match status" value="1"/>
</dbReference>
<comment type="subcellular location">
    <subcellularLocation>
        <location evidence="1">Membrane</location>
        <topology evidence="1">Single-pass membrane protein</topology>
    </subcellularLocation>
</comment>
<dbReference type="PANTHER" id="PTHR21461">
    <property type="entry name" value="GLYCOSYLTRANSFERASE FAMILY 92 PROTEIN"/>
    <property type="match status" value="1"/>
</dbReference>
<reference evidence="5" key="2">
    <citation type="submission" date="2017-11" db="EMBL/GenBank/DDBJ databases">
        <authorList>
            <person name="Das S.K."/>
        </authorList>
    </citation>
    <scope>NUCLEOTIDE SEQUENCE</scope>
    <source>
        <strain evidence="5">S4-41</strain>
    </source>
</reference>
<reference evidence="5" key="1">
    <citation type="journal article" date="2015" name="Antonie Van Leeuwenhoek">
        <title>Comparative 16S rRNA signatures and multilocus sequence analysis for the genus Salinicola and description of Salinicola acroporae sp. nov., isolated from coral Acropora digitifera.</title>
        <authorList>
            <person name="Lepcha R.T."/>
            <person name="Poddar A."/>
            <person name="Schumann P."/>
            <person name="Das S.K."/>
        </authorList>
    </citation>
    <scope>NUCLEOTIDE SEQUENCE</scope>
    <source>
        <strain evidence="5">S4-41</strain>
    </source>
</reference>
<evidence type="ECO:0000256" key="4">
    <source>
        <dbReference type="SAM" id="MobiDB-lite"/>
    </source>
</evidence>
<feature type="region of interest" description="Disordered" evidence="4">
    <location>
        <begin position="392"/>
        <end position="415"/>
    </location>
</feature>
<evidence type="ECO:0008006" key="7">
    <source>
        <dbReference type="Google" id="ProtNLM"/>
    </source>
</evidence>
<dbReference type="EMBL" id="PGFS01000001">
    <property type="protein sequence ID" value="MDH4572910.1"/>
    <property type="molecule type" value="Genomic_DNA"/>
</dbReference>
<dbReference type="InterPro" id="IPR018247">
    <property type="entry name" value="EF_Hand_1_Ca_BS"/>
</dbReference>
<keyword evidence="3" id="KW-0472">Membrane</keyword>